<evidence type="ECO:0000256" key="5">
    <source>
        <dbReference type="SAM" id="SignalP"/>
    </source>
</evidence>
<dbReference type="PANTHER" id="PTHR11610:SF173">
    <property type="entry name" value="LIPASE DOMAIN-CONTAINING PROTEIN-RELATED"/>
    <property type="match status" value="1"/>
</dbReference>
<dbReference type="InterPro" id="IPR000734">
    <property type="entry name" value="TAG_lipase"/>
</dbReference>
<evidence type="ECO:0000259" key="6">
    <source>
        <dbReference type="Pfam" id="PF00151"/>
    </source>
</evidence>
<keyword evidence="5" id="KW-0732">Signal</keyword>
<comment type="similarity">
    <text evidence="2 4">Belongs to the AB hydrolase superfamily. Lipase family.</text>
</comment>
<comment type="caution">
    <text evidence="7">The sequence shown here is derived from an EMBL/GenBank/DDBJ whole genome shotgun (WGS) entry which is preliminary data.</text>
</comment>
<evidence type="ECO:0000313" key="7">
    <source>
        <dbReference type="EMBL" id="OXA51573.1"/>
    </source>
</evidence>
<dbReference type="Gene3D" id="3.40.50.1820">
    <property type="entry name" value="alpha/beta hydrolase"/>
    <property type="match status" value="1"/>
</dbReference>
<dbReference type="GO" id="GO:0005615">
    <property type="term" value="C:extracellular space"/>
    <property type="evidence" value="ECO:0007669"/>
    <property type="project" value="TreeGrafter"/>
</dbReference>
<sequence>MKQIHFLILLKFVTVAFSNETISGSTIFSGLTRDPNHVQFFLVKDWKNQQKIVVNDTNSLANSGFRQGTKTFLLIDGYDSPRTPFYNLTIEAIRANRATTNDNVIIVDYRNLSGRETTFSANSFTSAFLYLSVVRNTNILGERVANFLHFLQRQGNLSLQDVHVVGMSLGCHVAGATAHYLQEKNGHNVSQNLGRITGLDPARTFYPLRMVQRLRSSNGGASFIDVYHTNRGILGEVYEGTVDLNVYVNGGIIQPGCGREDLTLVPLPGICSHLFAWEVFAASFHRDFFACPCTGSDCDCSVNCRTCSPSSDNNTAVKIGLNVSKRTRGTYHLSVTDPAPGKYYKQYKQIFFENVQS</sequence>
<gene>
    <name evidence="7" type="ORF">Fcan01_12952</name>
</gene>
<keyword evidence="3" id="KW-0964">Secreted</keyword>
<dbReference type="Proteomes" id="UP000198287">
    <property type="component" value="Unassembled WGS sequence"/>
</dbReference>
<reference evidence="7 8" key="1">
    <citation type="submission" date="2015-12" db="EMBL/GenBank/DDBJ databases">
        <title>The genome of Folsomia candida.</title>
        <authorList>
            <person name="Faddeeva A."/>
            <person name="Derks M.F."/>
            <person name="Anvar Y."/>
            <person name="Smit S."/>
            <person name="Van Straalen N."/>
            <person name="Roelofs D."/>
        </authorList>
    </citation>
    <scope>NUCLEOTIDE SEQUENCE [LARGE SCALE GENOMIC DNA]</scope>
    <source>
        <strain evidence="7 8">VU population</strain>
        <tissue evidence="7">Whole body</tissue>
    </source>
</reference>
<evidence type="ECO:0000256" key="1">
    <source>
        <dbReference type="ARBA" id="ARBA00004613"/>
    </source>
</evidence>
<dbReference type="AlphaFoldDB" id="A0A226E1Y6"/>
<keyword evidence="8" id="KW-1185">Reference proteome</keyword>
<accession>A0A226E1Y6</accession>
<dbReference type="InterPro" id="IPR013818">
    <property type="entry name" value="Lipase"/>
</dbReference>
<evidence type="ECO:0000313" key="8">
    <source>
        <dbReference type="Proteomes" id="UP000198287"/>
    </source>
</evidence>
<protein>
    <submittedName>
        <fullName evidence="7">Endothelial lipase</fullName>
    </submittedName>
</protein>
<evidence type="ECO:0000256" key="3">
    <source>
        <dbReference type="ARBA" id="ARBA00022525"/>
    </source>
</evidence>
<name>A0A226E1Y6_FOLCA</name>
<organism evidence="7 8">
    <name type="scientific">Folsomia candida</name>
    <name type="common">Springtail</name>
    <dbReference type="NCBI Taxonomy" id="158441"/>
    <lineage>
        <taxon>Eukaryota</taxon>
        <taxon>Metazoa</taxon>
        <taxon>Ecdysozoa</taxon>
        <taxon>Arthropoda</taxon>
        <taxon>Hexapoda</taxon>
        <taxon>Collembola</taxon>
        <taxon>Entomobryomorpha</taxon>
        <taxon>Isotomoidea</taxon>
        <taxon>Isotomidae</taxon>
        <taxon>Proisotominae</taxon>
        <taxon>Folsomia</taxon>
    </lineage>
</organism>
<dbReference type="PANTHER" id="PTHR11610">
    <property type="entry name" value="LIPASE"/>
    <property type="match status" value="1"/>
</dbReference>
<dbReference type="GO" id="GO:0017171">
    <property type="term" value="F:serine hydrolase activity"/>
    <property type="evidence" value="ECO:0007669"/>
    <property type="project" value="TreeGrafter"/>
</dbReference>
<dbReference type="InterPro" id="IPR029058">
    <property type="entry name" value="AB_hydrolase_fold"/>
</dbReference>
<feature type="chain" id="PRO_5012058983" evidence="5">
    <location>
        <begin position="19"/>
        <end position="357"/>
    </location>
</feature>
<dbReference type="EMBL" id="LNIX01000007">
    <property type="protein sequence ID" value="OXA51573.1"/>
    <property type="molecule type" value="Genomic_DNA"/>
</dbReference>
<comment type="subcellular location">
    <subcellularLocation>
        <location evidence="1">Secreted</location>
    </subcellularLocation>
</comment>
<dbReference type="GO" id="GO:0016298">
    <property type="term" value="F:lipase activity"/>
    <property type="evidence" value="ECO:0007669"/>
    <property type="project" value="InterPro"/>
</dbReference>
<evidence type="ECO:0000256" key="4">
    <source>
        <dbReference type="RuleBase" id="RU004262"/>
    </source>
</evidence>
<feature type="signal peptide" evidence="5">
    <location>
        <begin position="1"/>
        <end position="18"/>
    </location>
</feature>
<evidence type="ECO:0000256" key="2">
    <source>
        <dbReference type="ARBA" id="ARBA00010701"/>
    </source>
</evidence>
<proteinExistence type="inferred from homology"/>
<feature type="domain" description="Lipase" evidence="6">
    <location>
        <begin position="36"/>
        <end position="336"/>
    </location>
</feature>
<dbReference type="Pfam" id="PF00151">
    <property type="entry name" value="Lipase"/>
    <property type="match status" value="1"/>
</dbReference>
<dbReference type="GO" id="GO:0016042">
    <property type="term" value="P:lipid catabolic process"/>
    <property type="evidence" value="ECO:0007669"/>
    <property type="project" value="TreeGrafter"/>
</dbReference>
<dbReference type="SUPFAM" id="SSF53474">
    <property type="entry name" value="alpha/beta-Hydrolases"/>
    <property type="match status" value="1"/>
</dbReference>
<dbReference type="STRING" id="158441.A0A226E1Y6"/>
<dbReference type="OrthoDB" id="199913at2759"/>